<gene>
    <name evidence="2" type="ORF">Mth01_35310</name>
</gene>
<reference evidence="2" key="1">
    <citation type="submission" date="2021-01" db="EMBL/GenBank/DDBJ databases">
        <title>Whole genome shotgun sequence of Sphaerimonospora thailandensis NBRC 107569.</title>
        <authorList>
            <person name="Komaki H."/>
            <person name="Tamura T."/>
        </authorList>
    </citation>
    <scope>NUCLEOTIDE SEQUENCE</scope>
    <source>
        <strain evidence="2">NBRC 107569</strain>
    </source>
</reference>
<keyword evidence="1" id="KW-1133">Transmembrane helix</keyword>
<dbReference type="RefSeq" id="WP_204016980.1">
    <property type="nucleotide sequence ID" value="NZ_BOOG01000033.1"/>
</dbReference>
<keyword evidence="1" id="KW-0812">Transmembrane</keyword>
<evidence type="ECO:0000313" key="2">
    <source>
        <dbReference type="EMBL" id="GIH71278.1"/>
    </source>
</evidence>
<accession>A0A8J3RF48</accession>
<sequence length="193" mass="20919">MVLKKKMARSAVYQILAGGIAGAVAVGVIGTIARPDFSVSYIHGQRAFDYSDERKLAGWADNVFIGRVTAKAGQTTYSTTDIPVTLWSVDVSESLKGSFSGAVTVAQRGGYDSMANQLKVFEEDALLSVGQEYLFATRRNSAELNILTPKYGDVPLSSEQGISAGENSRTAVRERWQRAIANQVPRDQLIPKN</sequence>
<organism evidence="2 3">
    <name type="scientific">Sphaerimonospora thailandensis</name>
    <dbReference type="NCBI Taxonomy" id="795644"/>
    <lineage>
        <taxon>Bacteria</taxon>
        <taxon>Bacillati</taxon>
        <taxon>Actinomycetota</taxon>
        <taxon>Actinomycetes</taxon>
        <taxon>Streptosporangiales</taxon>
        <taxon>Streptosporangiaceae</taxon>
        <taxon>Sphaerimonospora</taxon>
    </lineage>
</organism>
<evidence type="ECO:0000313" key="3">
    <source>
        <dbReference type="Proteomes" id="UP000610966"/>
    </source>
</evidence>
<feature type="transmembrane region" description="Helical" evidence="1">
    <location>
        <begin position="12"/>
        <end position="33"/>
    </location>
</feature>
<proteinExistence type="predicted"/>
<evidence type="ECO:0000256" key="1">
    <source>
        <dbReference type="SAM" id="Phobius"/>
    </source>
</evidence>
<protein>
    <submittedName>
        <fullName evidence="2">Uncharacterized protein</fullName>
    </submittedName>
</protein>
<dbReference type="Proteomes" id="UP000610966">
    <property type="component" value="Unassembled WGS sequence"/>
</dbReference>
<keyword evidence="1" id="KW-0472">Membrane</keyword>
<dbReference type="EMBL" id="BOOG01000033">
    <property type="protein sequence ID" value="GIH71278.1"/>
    <property type="molecule type" value="Genomic_DNA"/>
</dbReference>
<name>A0A8J3RF48_9ACTN</name>
<comment type="caution">
    <text evidence="2">The sequence shown here is derived from an EMBL/GenBank/DDBJ whole genome shotgun (WGS) entry which is preliminary data.</text>
</comment>
<keyword evidence="3" id="KW-1185">Reference proteome</keyword>
<dbReference type="AlphaFoldDB" id="A0A8J3RF48"/>